<reference evidence="1" key="1">
    <citation type="submission" date="2020-04" db="EMBL/GenBank/DDBJ databases">
        <authorList>
            <person name="Chiriac C."/>
            <person name="Salcher M."/>
            <person name="Ghai R."/>
            <person name="Kavagutti S V."/>
        </authorList>
    </citation>
    <scope>NUCLEOTIDE SEQUENCE</scope>
</reference>
<accession>A0A6J5M3F6</accession>
<proteinExistence type="predicted"/>
<evidence type="ECO:0000313" key="1">
    <source>
        <dbReference type="EMBL" id="CAB4141304.1"/>
    </source>
</evidence>
<gene>
    <name evidence="1" type="ORF">UFOVP410_143</name>
</gene>
<name>A0A6J5M3F6_9CAUD</name>
<dbReference type="EMBL" id="LR796388">
    <property type="protein sequence ID" value="CAB4141304.1"/>
    <property type="molecule type" value="Genomic_DNA"/>
</dbReference>
<protein>
    <submittedName>
        <fullName evidence="1">Uncharacterized protein</fullName>
    </submittedName>
</protein>
<sequence length="101" mass="11066">MTKLNNNAKWGRNPDSRKTMVTELVEKYGTLLNRKQVIEFIADTKRTVNDVSWLLNGTQFRAGRGQYTLAPLLDQAVSISTSTEAPRTGLVADSIGSPAIG</sequence>
<organism evidence="1">
    <name type="scientific">uncultured Caudovirales phage</name>
    <dbReference type="NCBI Taxonomy" id="2100421"/>
    <lineage>
        <taxon>Viruses</taxon>
        <taxon>Duplodnaviria</taxon>
        <taxon>Heunggongvirae</taxon>
        <taxon>Uroviricota</taxon>
        <taxon>Caudoviricetes</taxon>
        <taxon>Peduoviridae</taxon>
        <taxon>Maltschvirus</taxon>
        <taxon>Maltschvirus maltsch</taxon>
    </lineage>
</organism>